<evidence type="ECO:0000256" key="2">
    <source>
        <dbReference type="SAM" id="MobiDB-lite"/>
    </source>
</evidence>
<evidence type="ECO:0000256" key="1">
    <source>
        <dbReference type="SAM" id="Coils"/>
    </source>
</evidence>
<keyword evidence="1" id="KW-0175">Coiled coil</keyword>
<feature type="coiled-coil region" evidence="1">
    <location>
        <begin position="253"/>
        <end position="315"/>
    </location>
</feature>
<sequence length="469" mass="52644">MESPSPPPPRRSGRHRTAPKSFIDSYPLPGPSTRKAPNPKAKKNVPGRGTKRQQDEQHPAPDTTTDNTAGSSNPLETNSLQRTKAVSKGKKRKATSDDGPDDAQAGPSNVSRDVGDDSRPSKQRIVEEPPTIIHDSIEIPAGTTEGPEAGIEAGSVPRDESESVYQDENKENIPPPSELSTAILSPDDPESRWRTFRGRSRVSSQLVDEHEQRVRSDMYEYLRNREEVDDKKRREAIRLDQIDHQSIDNSLDIAAIKRRVNGNEEKATQLEQKFTALEGSTNISTTVYQRQSHELKRLAERVAALEQDMAALKNAPVPSAAAIDLRILKRLREILHTDSKDPNFQTLDDAFYDHFGIHWRQLSHERQMPDAICGAYYLRAKARLRLGRDTLTQRIADEEIIIEADRLAGTWLSTTNRDKLLTSFLDHKFVVLFTQVCEREAIGPDEPSQQDVRPASRKARPQLAPSAME</sequence>
<gene>
    <name evidence="3" type="ORF">TRUGW13939_07415</name>
</gene>
<reference evidence="4" key="1">
    <citation type="submission" date="2020-06" db="EMBL/GenBank/DDBJ databases">
        <title>A chromosome-scale genome assembly of Talaromyces rugulosus W13939.</title>
        <authorList>
            <person name="Wang B."/>
            <person name="Guo L."/>
            <person name="Ye K."/>
            <person name="Wang L."/>
        </authorList>
    </citation>
    <scope>NUCLEOTIDE SEQUENCE [LARGE SCALE GENOMIC DNA]</scope>
    <source>
        <strain evidence="4">W13939</strain>
    </source>
</reference>
<keyword evidence="4" id="KW-1185">Reference proteome</keyword>
<proteinExistence type="predicted"/>
<dbReference type="OrthoDB" id="10584936at2759"/>
<feature type="compositionally biased region" description="Basic and acidic residues" evidence="2">
    <location>
        <begin position="157"/>
        <end position="171"/>
    </location>
</feature>
<organism evidence="3 4">
    <name type="scientific">Talaromyces rugulosus</name>
    <name type="common">Penicillium rugulosum</name>
    <dbReference type="NCBI Taxonomy" id="121627"/>
    <lineage>
        <taxon>Eukaryota</taxon>
        <taxon>Fungi</taxon>
        <taxon>Dikarya</taxon>
        <taxon>Ascomycota</taxon>
        <taxon>Pezizomycotina</taxon>
        <taxon>Eurotiomycetes</taxon>
        <taxon>Eurotiomycetidae</taxon>
        <taxon>Eurotiales</taxon>
        <taxon>Trichocomaceae</taxon>
        <taxon>Talaromyces</taxon>
        <taxon>Talaromyces sect. Islandici</taxon>
    </lineage>
</organism>
<feature type="compositionally biased region" description="Basic residues" evidence="2">
    <location>
        <begin position="40"/>
        <end position="51"/>
    </location>
</feature>
<dbReference type="Proteomes" id="UP000509510">
    <property type="component" value="Chromosome IV"/>
</dbReference>
<accession>A0A7H8R1M7</accession>
<dbReference type="RefSeq" id="XP_035346449.1">
    <property type="nucleotide sequence ID" value="XM_035490556.1"/>
</dbReference>
<dbReference type="GeneID" id="55994908"/>
<dbReference type="EMBL" id="CP055901">
    <property type="protein sequence ID" value="QKX60272.1"/>
    <property type="molecule type" value="Genomic_DNA"/>
</dbReference>
<name>A0A7H8R1M7_TALRU</name>
<feature type="compositionally biased region" description="Basic and acidic residues" evidence="2">
    <location>
        <begin position="113"/>
        <end position="127"/>
    </location>
</feature>
<dbReference type="KEGG" id="trg:TRUGW13939_07415"/>
<feature type="compositionally biased region" description="Polar residues" evidence="2">
    <location>
        <begin position="62"/>
        <end position="84"/>
    </location>
</feature>
<feature type="region of interest" description="Disordered" evidence="2">
    <location>
        <begin position="443"/>
        <end position="469"/>
    </location>
</feature>
<dbReference type="AlphaFoldDB" id="A0A7H8R1M7"/>
<feature type="compositionally biased region" description="Pro residues" evidence="2">
    <location>
        <begin position="1"/>
        <end position="10"/>
    </location>
</feature>
<evidence type="ECO:0000313" key="4">
    <source>
        <dbReference type="Proteomes" id="UP000509510"/>
    </source>
</evidence>
<protein>
    <submittedName>
        <fullName evidence="3">Uncharacterized protein</fullName>
    </submittedName>
</protein>
<evidence type="ECO:0000313" key="3">
    <source>
        <dbReference type="EMBL" id="QKX60272.1"/>
    </source>
</evidence>
<feature type="region of interest" description="Disordered" evidence="2">
    <location>
        <begin position="1"/>
        <end position="191"/>
    </location>
</feature>